<dbReference type="Proteomes" id="UP000534783">
    <property type="component" value="Unassembled WGS sequence"/>
</dbReference>
<dbReference type="AlphaFoldDB" id="A0A7X6DN45"/>
<organism evidence="2 3">
    <name type="scientific">Candidatus Manganitrophus noduliformans</name>
    <dbReference type="NCBI Taxonomy" id="2606439"/>
    <lineage>
        <taxon>Bacteria</taxon>
        <taxon>Pseudomonadati</taxon>
        <taxon>Nitrospirota</taxon>
        <taxon>Nitrospiria</taxon>
        <taxon>Candidatus Troglogloeales</taxon>
        <taxon>Candidatus Manganitrophaceae</taxon>
        <taxon>Candidatus Manganitrophus</taxon>
    </lineage>
</organism>
<feature type="transmembrane region" description="Helical" evidence="1">
    <location>
        <begin position="85"/>
        <end position="112"/>
    </location>
</feature>
<evidence type="ECO:0000313" key="2">
    <source>
        <dbReference type="EMBL" id="NKE70272.1"/>
    </source>
</evidence>
<evidence type="ECO:0000313" key="3">
    <source>
        <dbReference type="Proteomes" id="UP000534783"/>
    </source>
</evidence>
<keyword evidence="1" id="KW-1133">Transmembrane helix</keyword>
<evidence type="ECO:0000256" key="1">
    <source>
        <dbReference type="SAM" id="Phobius"/>
    </source>
</evidence>
<dbReference type="EMBL" id="VTOW01000001">
    <property type="protein sequence ID" value="NKE70272.1"/>
    <property type="molecule type" value="Genomic_DNA"/>
</dbReference>
<name>A0A7X6DN45_9BACT</name>
<proteinExistence type="predicted"/>
<comment type="caution">
    <text evidence="2">The sequence shown here is derived from an EMBL/GenBank/DDBJ whole genome shotgun (WGS) entry which is preliminary data.</text>
</comment>
<reference evidence="2 3" key="1">
    <citation type="journal article" date="2020" name="Nature">
        <title>Bacterial chemolithoautotrophy via manganese oxidation.</title>
        <authorList>
            <person name="Yu H."/>
            <person name="Leadbetter J.R."/>
        </authorList>
    </citation>
    <scope>NUCLEOTIDE SEQUENCE [LARGE SCALE GENOMIC DNA]</scope>
    <source>
        <strain evidence="2 3">Mn-1</strain>
    </source>
</reference>
<feature type="transmembrane region" description="Helical" evidence="1">
    <location>
        <begin position="20"/>
        <end position="39"/>
    </location>
</feature>
<gene>
    <name evidence="2" type="ORF">MNODULE_05875</name>
</gene>
<keyword evidence="3" id="KW-1185">Reference proteome</keyword>
<dbReference type="RefSeq" id="WP_168058535.1">
    <property type="nucleotide sequence ID" value="NZ_VTOW01000001.1"/>
</dbReference>
<accession>A0A7X6DN45</accession>
<keyword evidence="1" id="KW-0812">Transmembrane</keyword>
<feature type="transmembrane region" description="Helical" evidence="1">
    <location>
        <begin position="51"/>
        <end position="73"/>
    </location>
</feature>
<protein>
    <submittedName>
        <fullName evidence="2">Uncharacterized protein</fullName>
    </submittedName>
</protein>
<sequence length="124" mass="13765">MVAYTEMAGQPWRETALRCTVASIGDALLTLGAGLLLAWRFKHRGARTRRVYLQGAFIGAACAVAIEWIAIFWGRWSYSDRMPQIPWLGVGLWPILQLTLLIPAALWIAAGWSGRPNRLSSRGV</sequence>
<keyword evidence="1" id="KW-0472">Membrane</keyword>